<evidence type="ECO:0000256" key="17">
    <source>
        <dbReference type="SAM" id="SignalP"/>
    </source>
</evidence>
<keyword evidence="11" id="KW-0520">NAD</keyword>
<organism evidence="18">
    <name type="scientific">Glena unipennaria</name>
    <dbReference type="NCBI Taxonomy" id="1981046"/>
    <lineage>
        <taxon>Eukaryota</taxon>
        <taxon>Metazoa</taxon>
        <taxon>Ecdysozoa</taxon>
        <taxon>Arthropoda</taxon>
        <taxon>Hexapoda</taxon>
        <taxon>Insecta</taxon>
        <taxon>Pterygota</taxon>
        <taxon>Neoptera</taxon>
        <taxon>Endopterygota</taxon>
        <taxon>Lepidoptera</taxon>
        <taxon>Glossata</taxon>
        <taxon>Ditrysia</taxon>
        <taxon>Geometroidea</taxon>
        <taxon>Geometridae</taxon>
        <taxon>Ennominae</taxon>
        <taxon>Glena</taxon>
    </lineage>
</organism>
<keyword evidence="13 16" id="KW-0472">Membrane</keyword>
<keyword evidence="7 16" id="KW-0812">Transmembrane</keyword>
<dbReference type="PANTHER" id="PTHR11435:SF1">
    <property type="entry name" value="NADH-UBIQUINONE OXIDOREDUCTASE CHAIN 6"/>
    <property type="match status" value="1"/>
</dbReference>
<reference evidence="18" key="1">
    <citation type="submission" date="2017-10" db="EMBL/GenBank/DDBJ databases">
        <title>Mitogenomes of tropical arthropods.</title>
        <authorList>
            <person name="Pires Paula D."/>
            <person name="Coiti Togawa R."/>
        </authorList>
    </citation>
    <scope>NUCLEOTIDE SEQUENCE</scope>
</reference>
<comment type="catalytic activity">
    <reaction evidence="15">
        <text>a ubiquinone + NADH + 5 H(+)(in) = a ubiquinol + NAD(+) + 4 H(+)(out)</text>
        <dbReference type="Rhea" id="RHEA:29091"/>
        <dbReference type="Rhea" id="RHEA-COMP:9565"/>
        <dbReference type="Rhea" id="RHEA-COMP:9566"/>
        <dbReference type="ChEBI" id="CHEBI:15378"/>
        <dbReference type="ChEBI" id="CHEBI:16389"/>
        <dbReference type="ChEBI" id="CHEBI:17976"/>
        <dbReference type="ChEBI" id="CHEBI:57540"/>
        <dbReference type="ChEBI" id="CHEBI:57945"/>
        <dbReference type="EC" id="7.1.1.2"/>
    </reaction>
</comment>
<evidence type="ECO:0000256" key="11">
    <source>
        <dbReference type="ARBA" id="ARBA00023027"/>
    </source>
</evidence>
<evidence type="ECO:0000256" key="12">
    <source>
        <dbReference type="ARBA" id="ARBA00023128"/>
    </source>
</evidence>
<keyword evidence="6" id="KW-0679">Respiratory chain</keyword>
<evidence type="ECO:0000256" key="15">
    <source>
        <dbReference type="ARBA" id="ARBA00049551"/>
    </source>
</evidence>
<sequence>MMSIMFLMSILMIFYNHPMSMGANLILQTIMIVILIGPMNYSFWFSYILFLIMIGGMLILFMYMTSIASNEKFKFSINLLIIIMMMFMITYFLNKYFIKEFNFKMMENMFFNQYNFNNFNKYYNLNFQLIY</sequence>
<dbReference type="AlphaFoldDB" id="A0A343YVI8"/>
<keyword evidence="9" id="KW-0249">Electron transport</keyword>
<keyword evidence="8" id="KW-1278">Translocase</keyword>
<feature type="transmembrane region" description="Helical" evidence="16">
    <location>
        <begin position="44"/>
        <end position="63"/>
    </location>
</feature>
<dbReference type="EMBL" id="MG253271">
    <property type="protein sequence ID" value="AWN56272.1"/>
    <property type="molecule type" value="Genomic_DNA"/>
</dbReference>
<evidence type="ECO:0000256" key="6">
    <source>
        <dbReference type="ARBA" id="ARBA00022660"/>
    </source>
</evidence>
<dbReference type="GO" id="GO:0008137">
    <property type="term" value="F:NADH dehydrogenase (ubiquinone) activity"/>
    <property type="evidence" value="ECO:0007669"/>
    <property type="project" value="UniProtKB-EC"/>
</dbReference>
<feature type="transmembrane region" description="Helical" evidence="16">
    <location>
        <begin position="75"/>
        <end position="93"/>
    </location>
</feature>
<evidence type="ECO:0000256" key="13">
    <source>
        <dbReference type="ARBA" id="ARBA00023136"/>
    </source>
</evidence>
<evidence type="ECO:0000313" key="18">
    <source>
        <dbReference type="EMBL" id="AWN56272.1"/>
    </source>
</evidence>
<feature type="transmembrane region" description="Helical" evidence="16">
    <location>
        <begin position="21"/>
        <end position="38"/>
    </location>
</feature>
<keyword evidence="10 16" id="KW-1133">Transmembrane helix</keyword>
<evidence type="ECO:0000256" key="1">
    <source>
        <dbReference type="ARBA" id="ARBA00004225"/>
    </source>
</evidence>
<evidence type="ECO:0000256" key="2">
    <source>
        <dbReference type="ARBA" id="ARBA00005698"/>
    </source>
</evidence>
<comment type="subcellular location">
    <subcellularLocation>
        <location evidence="1">Mitochondrion membrane</location>
        <topology evidence="1">Multi-pass membrane protein</topology>
    </subcellularLocation>
</comment>
<keyword evidence="12 18" id="KW-0496">Mitochondrion</keyword>
<comment type="similarity">
    <text evidence="2">Belongs to the complex I subunit 6 family.</text>
</comment>
<evidence type="ECO:0000256" key="16">
    <source>
        <dbReference type="SAM" id="Phobius"/>
    </source>
</evidence>
<proteinExistence type="inferred from homology"/>
<evidence type="ECO:0000256" key="5">
    <source>
        <dbReference type="ARBA" id="ARBA00022448"/>
    </source>
</evidence>
<name>A0A343YVI8_9NEOP</name>
<dbReference type="InterPro" id="IPR050269">
    <property type="entry name" value="ComplexI_Subunit6"/>
</dbReference>
<evidence type="ECO:0000256" key="14">
    <source>
        <dbReference type="ARBA" id="ARBA00031019"/>
    </source>
</evidence>
<evidence type="ECO:0000256" key="7">
    <source>
        <dbReference type="ARBA" id="ARBA00022692"/>
    </source>
</evidence>
<keyword evidence="17" id="KW-0732">Signal</keyword>
<evidence type="ECO:0000256" key="9">
    <source>
        <dbReference type="ARBA" id="ARBA00022982"/>
    </source>
</evidence>
<keyword evidence="5" id="KW-0813">Transport</keyword>
<feature type="signal peptide" evidence="17">
    <location>
        <begin position="1"/>
        <end position="22"/>
    </location>
</feature>
<protein>
    <recommendedName>
        <fullName evidence="4">NADH-ubiquinone oxidoreductase chain 6</fullName>
        <ecNumber evidence="3">7.1.1.2</ecNumber>
    </recommendedName>
    <alternativeName>
        <fullName evidence="14">NADH dehydrogenase subunit 6</fullName>
    </alternativeName>
</protein>
<evidence type="ECO:0000256" key="10">
    <source>
        <dbReference type="ARBA" id="ARBA00022989"/>
    </source>
</evidence>
<evidence type="ECO:0000256" key="8">
    <source>
        <dbReference type="ARBA" id="ARBA00022967"/>
    </source>
</evidence>
<feature type="chain" id="PRO_5016871935" description="NADH-ubiquinone oxidoreductase chain 6" evidence="17">
    <location>
        <begin position="23"/>
        <end position="131"/>
    </location>
</feature>
<dbReference type="EC" id="7.1.1.2" evidence="3"/>
<evidence type="ECO:0000256" key="3">
    <source>
        <dbReference type="ARBA" id="ARBA00012944"/>
    </source>
</evidence>
<dbReference type="GO" id="GO:0031966">
    <property type="term" value="C:mitochondrial membrane"/>
    <property type="evidence" value="ECO:0007669"/>
    <property type="project" value="UniProtKB-SubCell"/>
</dbReference>
<dbReference type="PANTHER" id="PTHR11435">
    <property type="entry name" value="NADH UBIQUINONE OXIDOREDUCTASE SUBUNIT ND6"/>
    <property type="match status" value="1"/>
</dbReference>
<geneLocation type="mitochondrion" evidence="18"/>
<evidence type="ECO:0000256" key="4">
    <source>
        <dbReference type="ARBA" id="ARBA00021095"/>
    </source>
</evidence>
<accession>A0A343YVI8</accession>